<dbReference type="GO" id="GO:0004497">
    <property type="term" value="F:monooxygenase activity"/>
    <property type="evidence" value="ECO:0007669"/>
    <property type="project" value="TreeGrafter"/>
</dbReference>
<protein>
    <recommendedName>
        <fullName evidence="3">FAD-dependent oxidoreductase domain-containing protein 2</fullName>
    </recommendedName>
</protein>
<proteinExistence type="predicted"/>
<keyword evidence="1" id="KW-0560">Oxidoreductase</keyword>
<dbReference type="PANTHER" id="PTHR43539">
    <property type="entry name" value="FLAVIN-BINDING MONOOXYGENASE-LIKE PROTEIN (AFU_ORTHOLOGUE AFUA_4G09220)"/>
    <property type="match status" value="1"/>
</dbReference>
<dbReference type="PANTHER" id="PTHR43539:SF23">
    <property type="entry name" value="FAD-DEPENDENT OXIDOREDUCTASE DOMAIN-CONTAINING PROTEIN 2"/>
    <property type="match status" value="1"/>
</dbReference>
<evidence type="ECO:0000256" key="1">
    <source>
        <dbReference type="ARBA" id="ARBA00023002"/>
    </source>
</evidence>
<dbReference type="FunFam" id="3.50.50.60:FF:000300">
    <property type="entry name" value="FAD-dependent oxidoreductase domain-containing 2"/>
    <property type="match status" value="1"/>
</dbReference>
<dbReference type="InterPro" id="IPR036188">
    <property type="entry name" value="FAD/NAD-bd_sf"/>
</dbReference>
<dbReference type="EMBL" id="KB299994">
    <property type="protein sequence ID" value="ELU07354.1"/>
    <property type="molecule type" value="Genomic_DNA"/>
</dbReference>
<dbReference type="InterPro" id="IPR050982">
    <property type="entry name" value="Auxin_biosynth/cation_transpt"/>
</dbReference>
<dbReference type="Gene3D" id="3.50.50.60">
    <property type="entry name" value="FAD/NAD(P)-binding domain"/>
    <property type="match status" value="2"/>
</dbReference>
<accession>R7ULD8</accession>
<name>R7ULD8_CAPTE</name>
<dbReference type="SUPFAM" id="SSF51905">
    <property type="entry name" value="FAD/NAD(P)-binding domain"/>
    <property type="match status" value="2"/>
</dbReference>
<gene>
    <name evidence="2" type="ORF">CAPTEDRAFT_183114</name>
</gene>
<dbReference type="InParanoid" id="R7ULD8"/>
<sequence length="625" mass="71845">MILAAYFFACICGQESDGQGTGVHKHWDYIVIGGGPAGLQLGHFLKKSNRDYVIMERNGIPGSFFATYPRHDMLISINKRHTGKTNTEFNLRHDWNSLLSDDPSLSFTRYSKDFFPHRKVMVDYLRDYQQKLGLSVRFNTEISNIRRDANAEFAMEDQHNNTYSCKYLILATGLWKPNTPDFVGSEYVEGYEEVPIDADDFEGQSVLILGRGNAAFEVADRIYGSTNLIHMMSRSRVRLSWATHYVGDLRAVNNGLLDTYQLKSLDGVLEAPIEELRVVKTEDGKLRLEFTSPDHASSSLKPDDPDFDNFALREPYDRIIRCLGWEYEPGIFNNQTKMSKGHGRKRKYPVIGHNYESVDFPGMYVAGTLSHSLDFRKSAGGFLHGFRYTVRALHRLLEWKNHQVAWPSASGLTSDLLTRIMKRINEASGIYQMFFMLGDVIILRNNRQEYTYLEEFPLHLLHQVEEQTGHPADEVIVVSLEYGANFSGAGNDIFRADRATGEPSEGHMSNFLHPVFYFYKSLPSAEDMENLFPHENLPRPDRLHHMVEDFLTNWDAPKSHILPLRRFLENIFNQDERQFFSHECFEMGMKFDHLPPFCNRFYMAGRGLDSASSLMEHIKASDMLV</sequence>
<dbReference type="GO" id="GO:0036503">
    <property type="term" value="P:ERAD pathway"/>
    <property type="evidence" value="ECO:0007669"/>
    <property type="project" value="TreeGrafter"/>
</dbReference>
<dbReference type="Pfam" id="PF13738">
    <property type="entry name" value="Pyr_redox_3"/>
    <property type="match status" value="1"/>
</dbReference>
<dbReference type="OrthoDB" id="66881at2759"/>
<evidence type="ECO:0008006" key="3">
    <source>
        <dbReference type="Google" id="ProtNLM"/>
    </source>
</evidence>
<reference evidence="2" key="1">
    <citation type="journal article" date="2013" name="Nature">
        <title>Insights into bilaterian evolution from three spiralian genomes.</title>
        <authorList>
            <person name="Simakov O."/>
            <person name="Marletaz F."/>
            <person name="Cho S.J."/>
            <person name="Edsinger-Gonzales E."/>
            <person name="Havlak P."/>
            <person name="Hellsten U."/>
            <person name="Kuo D.H."/>
            <person name="Larsson T."/>
            <person name="Lv J."/>
            <person name="Arendt D."/>
            <person name="Savage R."/>
            <person name="Osoegawa K."/>
            <person name="de Jong P."/>
            <person name="Grimwood J."/>
            <person name="Chapman J.A."/>
            <person name="Shapiro H."/>
            <person name="Aerts A."/>
            <person name="Otillar R.P."/>
            <person name="Terry A.Y."/>
            <person name="Boore J.L."/>
            <person name="Grigoriev I.V."/>
            <person name="Lindberg D.R."/>
            <person name="Seaver E.C."/>
            <person name="Weisblat D.A."/>
            <person name="Putnam N.H."/>
            <person name="Rokhsar D.S."/>
        </authorList>
    </citation>
    <scope>NUCLEOTIDE SEQUENCE</scope>
    <source>
        <strain evidence="2">I ESC-2004</strain>
    </source>
</reference>
<dbReference type="GO" id="GO:0050660">
    <property type="term" value="F:flavin adenine dinucleotide binding"/>
    <property type="evidence" value="ECO:0007669"/>
    <property type="project" value="TreeGrafter"/>
</dbReference>
<dbReference type="STRING" id="283909.R7ULD8"/>
<dbReference type="GO" id="GO:0005788">
    <property type="term" value="C:endoplasmic reticulum lumen"/>
    <property type="evidence" value="ECO:0007669"/>
    <property type="project" value="TreeGrafter"/>
</dbReference>
<dbReference type="AlphaFoldDB" id="R7ULD8"/>
<evidence type="ECO:0000313" key="2">
    <source>
        <dbReference type="EMBL" id="ELU07354.1"/>
    </source>
</evidence>
<organism evidence="2">
    <name type="scientific">Capitella teleta</name>
    <name type="common">Polychaete worm</name>
    <dbReference type="NCBI Taxonomy" id="283909"/>
    <lineage>
        <taxon>Eukaryota</taxon>
        <taxon>Metazoa</taxon>
        <taxon>Spiralia</taxon>
        <taxon>Lophotrochozoa</taxon>
        <taxon>Annelida</taxon>
        <taxon>Polychaeta</taxon>
        <taxon>Sedentaria</taxon>
        <taxon>Scolecida</taxon>
        <taxon>Capitellidae</taxon>
        <taxon>Capitella</taxon>
    </lineage>
</organism>